<keyword evidence="3" id="KW-1185">Reference proteome</keyword>
<dbReference type="SUPFAM" id="SSF56801">
    <property type="entry name" value="Acetyl-CoA synthetase-like"/>
    <property type="match status" value="1"/>
</dbReference>
<organism evidence="2 3">
    <name type="scientific">Mesorhizobium australicum</name>
    <dbReference type="NCBI Taxonomy" id="536018"/>
    <lineage>
        <taxon>Bacteria</taxon>
        <taxon>Pseudomonadati</taxon>
        <taxon>Pseudomonadota</taxon>
        <taxon>Alphaproteobacteria</taxon>
        <taxon>Hyphomicrobiales</taxon>
        <taxon>Phyllobacteriaceae</taxon>
        <taxon>Mesorhizobium</taxon>
    </lineage>
</organism>
<dbReference type="Proteomes" id="UP000193083">
    <property type="component" value="Unassembled WGS sequence"/>
</dbReference>
<evidence type="ECO:0000313" key="2">
    <source>
        <dbReference type="EMBL" id="SMH30922.1"/>
    </source>
</evidence>
<evidence type="ECO:0000259" key="1">
    <source>
        <dbReference type="Pfam" id="PF00501"/>
    </source>
</evidence>
<dbReference type="PANTHER" id="PTHR43767">
    <property type="entry name" value="LONG-CHAIN-FATTY-ACID--COA LIGASE"/>
    <property type="match status" value="1"/>
</dbReference>
<dbReference type="Gene3D" id="3.40.50.12780">
    <property type="entry name" value="N-terminal domain of ligase-like"/>
    <property type="match status" value="1"/>
</dbReference>
<feature type="domain" description="AMP-dependent synthetase/ligase" evidence="1">
    <location>
        <begin position="32"/>
        <end position="195"/>
    </location>
</feature>
<accession>A0A1X7N266</accession>
<gene>
    <name evidence="2" type="ORF">SAMN02982922_1105</name>
</gene>
<reference evidence="2 3" key="1">
    <citation type="submission" date="2017-04" db="EMBL/GenBank/DDBJ databases">
        <authorList>
            <person name="Afonso C.L."/>
            <person name="Miller P.J."/>
            <person name="Scott M.A."/>
            <person name="Spackman E."/>
            <person name="Goraichik I."/>
            <person name="Dimitrov K.M."/>
            <person name="Suarez D.L."/>
            <person name="Swayne D.E."/>
        </authorList>
    </citation>
    <scope>NUCLEOTIDE SEQUENCE [LARGE SCALE GENOMIC DNA]</scope>
    <source>
        <strain evidence="2 3">B5P</strain>
    </source>
</reference>
<dbReference type="AlphaFoldDB" id="A0A1X7N266"/>
<proteinExistence type="predicted"/>
<dbReference type="Pfam" id="PF00501">
    <property type="entry name" value="AMP-binding"/>
    <property type="match status" value="1"/>
</dbReference>
<evidence type="ECO:0000313" key="3">
    <source>
        <dbReference type="Proteomes" id="UP000193083"/>
    </source>
</evidence>
<dbReference type="InterPro" id="IPR042099">
    <property type="entry name" value="ANL_N_sf"/>
</dbReference>
<sequence length="217" mass="22361">MTPREIMRAATGAANEAAPLLWTHLRRAAAEAEAGGRTAVVHGATRLSYADLAARAEALAAALLATGVKTGDVVSYQLPNGIEAILVALAALRIGAVANPVIPIYRRKEVSFIVAQARPAIVFASASYRGFAHARMMVELAGPSATIVSCGGPRDGAVALEDFLSPHLGSHAAAPDAHPDADALLLYTSGTEGDPCSASAVMGPNRLNWERKISGSS</sequence>
<dbReference type="EMBL" id="FXBL01000004">
    <property type="protein sequence ID" value="SMH30922.1"/>
    <property type="molecule type" value="Genomic_DNA"/>
</dbReference>
<dbReference type="InterPro" id="IPR050237">
    <property type="entry name" value="ATP-dep_AMP-bd_enzyme"/>
</dbReference>
<dbReference type="InterPro" id="IPR000873">
    <property type="entry name" value="AMP-dep_synth/lig_dom"/>
</dbReference>
<name>A0A1X7N266_9HYPH</name>
<dbReference type="PANTHER" id="PTHR43767:SF1">
    <property type="entry name" value="NONRIBOSOMAL PEPTIDE SYNTHASE PES1 (EUROFUNG)-RELATED"/>
    <property type="match status" value="1"/>
</dbReference>
<dbReference type="RefSeq" id="WP_176247438.1">
    <property type="nucleotide sequence ID" value="NZ_FXBL01000004.1"/>
</dbReference>
<protein>
    <submittedName>
        <fullName evidence="2">AMP-binding enzyme</fullName>
    </submittedName>
</protein>